<sequence>MTTYRAGAARWLGGAAVCCPAGTVLWTAGVEAPPLGGAVASATGAAQERVGRIRVDPGPRDPGHPEILVVGGLMSRNGLPGMAQVALQPGRCTNSRAGHPACRSAAP</sequence>
<gene>
    <name evidence="1" type="ORF">HF519_20120</name>
</gene>
<reference evidence="1 2" key="1">
    <citation type="submission" date="2020-04" db="EMBL/GenBank/DDBJ databases">
        <authorList>
            <person name="Klaysubun C."/>
            <person name="Duangmal K."/>
            <person name="Lipun K."/>
        </authorList>
    </citation>
    <scope>NUCLEOTIDE SEQUENCE [LARGE SCALE GENOMIC DNA]</scope>
    <source>
        <strain evidence="1 2">DSM 45300</strain>
    </source>
</reference>
<evidence type="ECO:0000313" key="2">
    <source>
        <dbReference type="Proteomes" id="UP000586918"/>
    </source>
</evidence>
<comment type="caution">
    <text evidence="1">The sequence shown here is derived from an EMBL/GenBank/DDBJ whole genome shotgun (WGS) entry which is preliminary data.</text>
</comment>
<dbReference type="EMBL" id="JAAXKZ010000084">
    <property type="protein sequence ID" value="NMH93836.1"/>
    <property type="molecule type" value="Genomic_DNA"/>
</dbReference>
<proteinExistence type="predicted"/>
<organism evidence="1 2">
    <name type="scientific">Pseudonocardia bannensis</name>
    <dbReference type="NCBI Taxonomy" id="630973"/>
    <lineage>
        <taxon>Bacteria</taxon>
        <taxon>Bacillati</taxon>
        <taxon>Actinomycetota</taxon>
        <taxon>Actinomycetes</taxon>
        <taxon>Pseudonocardiales</taxon>
        <taxon>Pseudonocardiaceae</taxon>
        <taxon>Pseudonocardia</taxon>
    </lineage>
</organism>
<keyword evidence="2" id="KW-1185">Reference proteome</keyword>
<dbReference type="Proteomes" id="UP000586918">
    <property type="component" value="Unassembled WGS sequence"/>
</dbReference>
<dbReference type="AlphaFoldDB" id="A0A848DMX5"/>
<dbReference type="Gene3D" id="3.50.50.100">
    <property type="match status" value="1"/>
</dbReference>
<protein>
    <submittedName>
        <fullName evidence="1">Uncharacterized protein</fullName>
    </submittedName>
</protein>
<evidence type="ECO:0000313" key="1">
    <source>
        <dbReference type="EMBL" id="NMH93836.1"/>
    </source>
</evidence>
<dbReference type="RefSeq" id="WP_169414530.1">
    <property type="nucleotide sequence ID" value="NZ_JAAXKZ010000084.1"/>
</dbReference>
<accession>A0A848DMX5</accession>
<name>A0A848DMX5_9PSEU</name>